<evidence type="ECO:0000313" key="5">
    <source>
        <dbReference type="EMBL" id="KAI8582002.1"/>
    </source>
</evidence>
<dbReference type="InterPro" id="IPR019826">
    <property type="entry name" value="Carboxylesterase_B_AS"/>
</dbReference>
<keyword evidence="6" id="KW-1185">Reference proteome</keyword>
<dbReference type="PROSITE" id="PS00122">
    <property type="entry name" value="CARBOXYLESTERASE_B_1"/>
    <property type="match status" value="1"/>
</dbReference>
<dbReference type="PANTHER" id="PTHR43918">
    <property type="entry name" value="ACETYLCHOLINESTERASE"/>
    <property type="match status" value="1"/>
</dbReference>
<dbReference type="PANTHER" id="PTHR43918:SF4">
    <property type="entry name" value="CARBOXYLIC ESTER HYDROLASE"/>
    <property type="match status" value="1"/>
</dbReference>
<dbReference type="RefSeq" id="XP_051447006.1">
    <property type="nucleotide sequence ID" value="XM_051587233.1"/>
</dbReference>
<dbReference type="GO" id="GO:0052689">
    <property type="term" value="F:carboxylic ester hydrolase activity"/>
    <property type="evidence" value="ECO:0007669"/>
    <property type="project" value="TreeGrafter"/>
</dbReference>
<protein>
    <recommendedName>
        <fullName evidence="3">Carboxylic ester hydrolase</fullName>
        <ecNumber evidence="3">3.1.1.-</ecNumber>
    </recommendedName>
</protein>
<keyword evidence="2 3" id="KW-0378">Hydrolase</keyword>
<accession>A0AAD5HF39</accession>
<dbReference type="InterPro" id="IPR029058">
    <property type="entry name" value="AB_hydrolase_fold"/>
</dbReference>
<dbReference type="EMBL" id="MU620903">
    <property type="protein sequence ID" value="KAI8582002.1"/>
    <property type="molecule type" value="Genomic_DNA"/>
</dbReference>
<dbReference type="InterPro" id="IPR050654">
    <property type="entry name" value="AChE-related_enzymes"/>
</dbReference>
<dbReference type="PROSITE" id="PS00941">
    <property type="entry name" value="CARBOXYLESTERASE_B_2"/>
    <property type="match status" value="1"/>
</dbReference>
<reference evidence="5" key="2">
    <citation type="journal article" date="2022" name="Proc. Natl. Acad. Sci. U.S.A.">
        <title>Diploid-dominant life cycles characterize the early evolution of Fungi.</title>
        <authorList>
            <person name="Amses K.R."/>
            <person name="Simmons D.R."/>
            <person name="Longcore J.E."/>
            <person name="Mondo S.J."/>
            <person name="Seto K."/>
            <person name="Jeronimo G.H."/>
            <person name="Bonds A.E."/>
            <person name="Quandt C.A."/>
            <person name="Davis W.J."/>
            <person name="Chang Y."/>
            <person name="Federici B.A."/>
            <person name="Kuo A."/>
            <person name="LaButti K."/>
            <person name="Pangilinan J."/>
            <person name="Andreopoulos W."/>
            <person name="Tritt A."/>
            <person name="Riley R."/>
            <person name="Hundley H."/>
            <person name="Johnson J."/>
            <person name="Lipzen A."/>
            <person name="Barry K."/>
            <person name="Lang B.F."/>
            <person name="Cuomo C.A."/>
            <person name="Buchler N.E."/>
            <person name="Grigoriev I.V."/>
            <person name="Spatafora J.W."/>
            <person name="Stajich J.E."/>
            <person name="James T.Y."/>
        </authorList>
    </citation>
    <scope>NUCLEOTIDE SEQUENCE</scope>
    <source>
        <strain evidence="5">AG</strain>
    </source>
</reference>
<evidence type="ECO:0000313" key="6">
    <source>
        <dbReference type="Proteomes" id="UP001206595"/>
    </source>
</evidence>
<proteinExistence type="inferred from homology"/>
<dbReference type="SUPFAM" id="SSF53474">
    <property type="entry name" value="alpha/beta-Hydrolases"/>
    <property type="match status" value="1"/>
</dbReference>
<evidence type="ECO:0000256" key="2">
    <source>
        <dbReference type="ARBA" id="ARBA00022801"/>
    </source>
</evidence>
<feature type="domain" description="Carboxylesterase type B" evidence="4">
    <location>
        <begin position="86"/>
        <end position="592"/>
    </location>
</feature>
<evidence type="ECO:0000259" key="4">
    <source>
        <dbReference type="Pfam" id="PF00135"/>
    </source>
</evidence>
<comment type="caution">
    <text evidence="5">The sequence shown here is derived from an EMBL/GenBank/DDBJ whole genome shotgun (WGS) entry which is preliminary data.</text>
</comment>
<organism evidence="5 6">
    <name type="scientific">Umbelopsis ramanniana AG</name>
    <dbReference type="NCBI Taxonomy" id="1314678"/>
    <lineage>
        <taxon>Eukaryota</taxon>
        <taxon>Fungi</taxon>
        <taxon>Fungi incertae sedis</taxon>
        <taxon>Mucoromycota</taxon>
        <taxon>Mucoromycotina</taxon>
        <taxon>Umbelopsidomycetes</taxon>
        <taxon>Umbelopsidales</taxon>
        <taxon>Umbelopsidaceae</taxon>
        <taxon>Umbelopsis</taxon>
    </lineage>
</organism>
<comment type="similarity">
    <text evidence="1 3">Belongs to the type-B carboxylesterase/lipase family.</text>
</comment>
<dbReference type="Proteomes" id="UP001206595">
    <property type="component" value="Unassembled WGS sequence"/>
</dbReference>
<dbReference type="InterPro" id="IPR019819">
    <property type="entry name" value="Carboxylesterase_B_CS"/>
</dbReference>
<dbReference type="AlphaFoldDB" id="A0AAD5HF39"/>
<dbReference type="InterPro" id="IPR002018">
    <property type="entry name" value="CarbesteraseB"/>
</dbReference>
<evidence type="ECO:0000256" key="1">
    <source>
        <dbReference type="ARBA" id="ARBA00005964"/>
    </source>
</evidence>
<dbReference type="EC" id="3.1.1.-" evidence="3"/>
<dbReference type="GeneID" id="75912580"/>
<name>A0AAD5HF39_UMBRA</name>
<evidence type="ECO:0000256" key="3">
    <source>
        <dbReference type="RuleBase" id="RU361235"/>
    </source>
</evidence>
<dbReference type="Pfam" id="PF00135">
    <property type="entry name" value="COesterase"/>
    <property type="match status" value="1"/>
</dbReference>
<dbReference type="Gene3D" id="3.40.50.1820">
    <property type="entry name" value="alpha/beta hydrolase"/>
    <property type="match status" value="1"/>
</dbReference>
<sequence length="623" mass="69056">MAFPFVVLDWRSISKPPPKMQCGFSYTIPYAECYSCGSPHPYINRTNRLHEQMLRIAAMKLLFSAVFTSFTCLAAAYPIIARDDTTPRVTSKLGTFVGKHLPDFNQDVFLGMPYAQPPVGQLRFKNPQPYNQSWEGDRIATDYGYSCYEWSKSSQSHGVSYSEDCLTINVIRPSGYTNESLPVGLWIYGGSFQLGSSALDTYNLSYPVQQSVNVQTPIIAISVNYRIGPLGFLASSEIQQSGNLNVGLKDLVLALQWIQDNIGAFGGDPTKVSLWGQSAGAEAVANLLTAYGGTLNGLFRGAIMESGSSVRLPHNYLPIDTWQSQFSDFLSYTGCTGDGEPLECIRSLDISKIKNFFNISSHLTAHEYYPVIDGDFIQDWPKNLLADGKFVKVPILTGANMDEGASFGPGKIDTTDELRNWLKTSYPALEETTIDQLLEFYPDDPTLGSPFGTGDMYSSSRYGLQYKRGNALAGDLAMAGPRRLTCETWAQAGLDVYSYNWNQSDYKNPPEDGADHAQEVVYVFDNPSDSFPNSGISPTIGPDPNGTKKLLADQISGFLMSFIATGDPNNAILNQNVPAWPKYNLTQPTNYYFHEGDTNIEADDWRKDAIHYLNYEVGHQFYN</sequence>
<reference evidence="5" key="1">
    <citation type="submission" date="2021-06" db="EMBL/GenBank/DDBJ databases">
        <authorList>
            <consortium name="DOE Joint Genome Institute"/>
            <person name="Mondo S.J."/>
            <person name="Amses K.R."/>
            <person name="Simmons D.R."/>
            <person name="Longcore J.E."/>
            <person name="Seto K."/>
            <person name="Alves G.H."/>
            <person name="Bonds A.E."/>
            <person name="Quandt C.A."/>
            <person name="Davis W.J."/>
            <person name="Chang Y."/>
            <person name="Letcher P.M."/>
            <person name="Powell M.J."/>
            <person name="Kuo A."/>
            <person name="Labutti K."/>
            <person name="Pangilinan J."/>
            <person name="Andreopoulos W."/>
            <person name="Tritt A."/>
            <person name="Riley R."/>
            <person name="Hundley H."/>
            <person name="Johnson J."/>
            <person name="Lipzen A."/>
            <person name="Barry K."/>
            <person name="Berbee M.L."/>
            <person name="Buchler N.E."/>
            <person name="Grigoriev I.V."/>
            <person name="Spatafora J.W."/>
            <person name="Stajich J.E."/>
            <person name="James T.Y."/>
        </authorList>
    </citation>
    <scope>NUCLEOTIDE SEQUENCE</scope>
    <source>
        <strain evidence="5">AG</strain>
    </source>
</reference>
<gene>
    <name evidence="5" type="ORF">K450DRAFT_230343</name>
</gene>